<gene>
    <name evidence="5" type="ORF">CSA55_02715</name>
</gene>
<feature type="binding site" evidence="3">
    <location>
        <position position="266"/>
    </location>
    <ligand>
        <name>Zn(2+)</name>
        <dbReference type="ChEBI" id="CHEBI:29105"/>
    </ligand>
</feature>
<evidence type="ECO:0000256" key="2">
    <source>
        <dbReference type="ARBA" id="ARBA00022679"/>
    </source>
</evidence>
<dbReference type="PROSITE" id="PS50970">
    <property type="entry name" value="HCY"/>
    <property type="match status" value="1"/>
</dbReference>
<protein>
    <submittedName>
        <fullName evidence="5">Homocysteine S-methyltransferase</fullName>
    </submittedName>
</protein>
<keyword evidence="3" id="KW-0862">Zinc</keyword>
<feature type="binding site" evidence="3">
    <location>
        <position position="192"/>
    </location>
    <ligand>
        <name>Zn(2+)</name>
        <dbReference type="ChEBI" id="CHEBI:29105"/>
    </ligand>
</feature>
<sequence length="281" mass="30053">MSAYIWWQAEGMTILLDGGTGHELVALASGEPTPIWSAQVMLDAYSATRCRLGPAGMEDHYEILQRQAGEAALAARAAAGRSEVLIAGCLSPYRWSYRGDLALPYDELWPTYAETAQLQAPAIDLILCETLSSISEARAAARGAAEAEVPIWVSWSVMDDTTARLRSGEPLAEACAAVASWDVPVERILVNCSAPEAISAAVEVLARHADRPFGAYANGFTHVGVNYAPGDTPKLDEAQRIDLDPVEYADIVDRWIAAGASAVGGCCDIGPAHIAEINRRR</sequence>
<feature type="binding site" evidence="3">
    <location>
        <position position="267"/>
    </location>
    <ligand>
        <name>Zn(2+)</name>
        <dbReference type="ChEBI" id="CHEBI:29105"/>
    </ligand>
</feature>
<reference evidence="5 6" key="1">
    <citation type="submission" date="2017-10" db="EMBL/GenBank/DDBJ databases">
        <title>Novel microbial diversity and functional potential in the marine mammal oral microbiome.</title>
        <authorList>
            <person name="Dudek N.K."/>
            <person name="Sun C.L."/>
            <person name="Burstein D."/>
            <person name="Kantor R.S."/>
            <person name="Aliaga Goltsman D.S."/>
            <person name="Bik E.M."/>
            <person name="Thomas B.C."/>
            <person name="Banfield J.F."/>
            <person name="Relman D.A."/>
        </authorList>
    </citation>
    <scope>NUCLEOTIDE SEQUENCE [LARGE SCALE GENOMIC DNA]</scope>
    <source>
        <strain evidence="5">DOLJORAL78_61_10</strain>
    </source>
</reference>
<comment type="caution">
    <text evidence="5">The sequence shown here is derived from an EMBL/GenBank/DDBJ whole genome shotgun (WGS) entry which is preliminary data.</text>
</comment>
<evidence type="ECO:0000313" key="6">
    <source>
        <dbReference type="Proteomes" id="UP000230914"/>
    </source>
</evidence>
<proteinExistence type="predicted"/>
<feature type="domain" description="Hcy-binding" evidence="4">
    <location>
        <begin position="1"/>
        <end position="281"/>
    </location>
</feature>
<organism evidence="5 6">
    <name type="scientific">Ilumatobacter coccineus</name>
    <dbReference type="NCBI Taxonomy" id="467094"/>
    <lineage>
        <taxon>Bacteria</taxon>
        <taxon>Bacillati</taxon>
        <taxon>Actinomycetota</taxon>
        <taxon>Acidimicrobiia</taxon>
        <taxon>Acidimicrobiales</taxon>
        <taxon>Ilumatobacteraceae</taxon>
        <taxon>Ilumatobacter</taxon>
    </lineage>
</organism>
<dbReference type="GO" id="GO:0008168">
    <property type="term" value="F:methyltransferase activity"/>
    <property type="evidence" value="ECO:0007669"/>
    <property type="project" value="UniProtKB-UniRule"/>
</dbReference>
<keyword evidence="1 3" id="KW-0489">Methyltransferase</keyword>
<evidence type="ECO:0000256" key="3">
    <source>
        <dbReference type="PROSITE-ProRule" id="PRU00333"/>
    </source>
</evidence>
<evidence type="ECO:0000259" key="4">
    <source>
        <dbReference type="PROSITE" id="PS50970"/>
    </source>
</evidence>
<dbReference type="PANTHER" id="PTHR11103">
    <property type="entry name" value="SLR1189 PROTEIN"/>
    <property type="match status" value="1"/>
</dbReference>
<dbReference type="GO" id="GO:0032259">
    <property type="term" value="P:methylation"/>
    <property type="evidence" value="ECO:0007669"/>
    <property type="project" value="UniProtKB-KW"/>
</dbReference>
<dbReference type="InterPro" id="IPR036589">
    <property type="entry name" value="HCY_dom_sf"/>
</dbReference>
<dbReference type="Pfam" id="PF02574">
    <property type="entry name" value="S-methyl_trans"/>
    <property type="match status" value="1"/>
</dbReference>
<name>A0A2G6KBB8_9ACTN</name>
<dbReference type="GO" id="GO:0046872">
    <property type="term" value="F:metal ion binding"/>
    <property type="evidence" value="ECO:0007669"/>
    <property type="project" value="UniProtKB-KW"/>
</dbReference>
<dbReference type="Gene3D" id="3.20.20.330">
    <property type="entry name" value="Homocysteine-binding-like domain"/>
    <property type="match status" value="1"/>
</dbReference>
<keyword evidence="3" id="KW-0479">Metal-binding</keyword>
<evidence type="ECO:0000313" key="5">
    <source>
        <dbReference type="EMBL" id="PIE32925.1"/>
    </source>
</evidence>
<dbReference type="PANTHER" id="PTHR11103:SF18">
    <property type="entry name" value="SLR1189 PROTEIN"/>
    <property type="match status" value="1"/>
</dbReference>
<dbReference type="SUPFAM" id="SSF82282">
    <property type="entry name" value="Homocysteine S-methyltransferase"/>
    <property type="match status" value="1"/>
</dbReference>
<dbReference type="AlphaFoldDB" id="A0A2G6KBB8"/>
<comment type="cofactor">
    <cofactor evidence="3">
        <name>Zn(2+)</name>
        <dbReference type="ChEBI" id="CHEBI:29105"/>
    </cofactor>
</comment>
<dbReference type="InterPro" id="IPR003726">
    <property type="entry name" value="HCY_dom"/>
</dbReference>
<dbReference type="Proteomes" id="UP000230914">
    <property type="component" value="Unassembled WGS sequence"/>
</dbReference>
<accession>A0A2G6KBB8</accession>
<evidence type="ECO:0000256" key="1">
    <source>
        <dbReference type="ARBA" id="ARBA00022603"/>
    </source>
</evidence>
<dbReference type="EMBL" id="PDSL01000040">
    <property type="protein sequence ID" value="PIE32925.1"/>
    <property type="molecule type" value="Genomic_DNA"/>
</dbReference>
<keyword evidence="2 3" id="KW-0808">Transferase</keyword>